<dbReference type="InterPro" id="IPR036236">
    <property type="entry name" value="Znf_C2H2_sf"/>
</dbReference>
<keyword evidence="8" id="KW-0238">DNA-binding</keyword>
<feature type="domain" description="C2H2-type" evidence="13">
    <location>
        <begin position="125"/>
        <end position="152"/>
    </location>
</feature>
<evidence type="ECO:0000256" key="6">
    <source>
        <dbReference type="ARBA" id="ARBA00022833"/>
    </source>
</evidence>
<keyword evidence="4" id="KW-0677">Repeat</keyword>
<evidence type="ECO:0000259" key="13">
    <source>
        <dbReference type="PROSITE" id="PS50157"/>
    </source>
</evidence>
<dbReference type="InterPro" id="IPR050527">
    <property type="entry name" value="Snail/Krueppel_Znf"/>
</dbReference>
<evidence type="ECO:0000256" key="11">
    <source>
        <dbReference type="PROSITE-ProRule" id="PRU00042"/>
    </source>
</evidence>
<feature type="non-terminal residue" evidence="14">
    <location>
        <position position="1"/>
    </location>
</feature>
<dbReference type="PROSITE" id="PS50157">
    <property type="entry name" value="ZINC_FINGER_C2H2_2"/>
    <property type="match status" value="2"/>
</dbReference>
<name>A0A8S4Q1V8_OWEFU</name>
<feature type="compositionally biased region" description="Low complexity" evidence="12">
    <location>
        <begin position="157"/>
        <end position="167"/>
    </location>
</feature>
<evidence type="ECO:0000256" key="7">
    <source>
        <dbReference type="ARBA" id="ARBA00023015"/>
    </source>
</evidence>
<accession>A0A8S4Q1V8</accession>
<evidence type="ECO:0000256" key="4">
    <source>
        <dbReference type="ARBA" id="ARBA00022737"/>
    </source>
</evidence>
<dbReference type="InterPro" id="IPR013087">
    <property type="entry name" value="Znf_C2H2_type"/>
</dbReference>
<sequence length="180" mass="20501">MDSIKQENGTDMSTPKLLLIVKQEPVEIKTEGNYYEEEYQQDYAVKDISANDQSTINQEHFEQEDDIVVNSVFAVTSGQNDTDIPDSNGKSFNCKECNELFGTLIELNKHLEIHLNFKNQRPKPFKCQECDKCFITSFQLNKHSITHTGENCDKKSSQGSDSDQSSDSHPKTLKTQIKTQ</sequence>
<keyword evidence="3" id="KW-0479">Metal-binding</keyword>
<keyword evidence="6" id="KW-0862">Zinc</keyword>
<comment type="subcellular location">
    <subcellularLocation>
        <location evidence="1">Nucleus</location>
    </subcellularLocation>
</comment>
<dbReference type="Proteomes" id="UP000749559">
    <property type="component" value="Unassembled WGS sequence"/>
</dbReference>
<protein>
    <recommendedName>
        <fullName evidence="13">C2H2-type domain-containing protein</fullName>
    </recommendedName>
</protein>
<keyword evidence="5 11" id="KW-0863">Zinc-finger</keyword>
<dbReference type="GO" id="GO:0005634">
    <property type="term" value="C:nucleus"/>
    <property type="evidence" value="ECO:0007669"/>
    <property type="project" value="UniProtKB-SubCell"/>
</dbReference>
<evidence type="ECO:0000313" key="14">
    <source>
        <dbReference type="EMBL" id="CAH1800096.1"/>
    </source>
</evidence>
<dbReference type="GO" id="GO:0008270">
    <property type="term" value="F:zinc ion binding"/>
    <property type="evidence" value="ECO:0007669"/>
    <property type="project" value="UniProtKB-KW"/>
</dbReference>
<evidence type="ECO:0000256" key="10">
    <source>
        <dbReference type="ARBA" id="ARBA00023242"/>
    </source>
</evidence>
<dbReference type="FunFam" id="3.30.160.60:FF:001111">
    <property type="entry name" value="Zinc finger protein 92 homolog"/>
    <property type="match status" value="1"/>
</dbReference>
<evidence type="ECO:0000256" key="12">
    <source>
        <dbReference type="SAM" id="MobiDB-lite"/>
    </source>
</evidence>
<dbReference type="PANTHER" id="PTHR24388:SF96">
    <property type="entry name" value="GENE, 32687-RELATED"/>
    <property type="match status" value="1"/>
</dbReference>
<dbReference type="Pfam" id="PF13912">
    <property type="entry name" value="zf-C2H2_6"/>
    <property type="match status" value="1"/>
</dbReference>
<evidence type="ECO:0000256" key="2">
    <source>
        <dbReference type="ARBA" id="ARBA00006991"/>
    </source>
</evidence>
<evidence type="ECO:0000256" key="3">
    <source>
        <dbReference type="ARBA" id="ARBA00022723"/>
    </source>
</evidence>
<evidence type="ECO:0000313" key="15">
    <source>
        <dbReference type="Proteomes" id="UP000749559"/>
    </source>
</evidence>
<evidence type="ECO:0000256" key="5">
    <source>
        <dbReference type="ARBA" id="ARBA00022771"/>
    </source>
</evidence>
<dbReference type="GO" id="GO:0000981">
    <property type="term" value="F:DNA-binding transcription factor activity, RNA polymerase II-specific"/>
    <property type="evidence" value="ECO:0007669"/>
    <property type="project" value="TreeGrafter"/>
</dbReference>
<keyword evidence="10" id="KW-0539">Nucleus</keyword>
<keyword evidence="9" id="KW-0804">Transcription</keyword>
<dbReference type="Gene3D" id="3.30.160.60">
    <property type="entry name" value="Classic Zinc Finger"/>
    <property type="match status" value="2"/>
</dbReference>
<comment type="similarity">
    <text evidence="2">Belongs to the krueppel C2H2-type zinc-finger protein family.</text>
</comment>
<evidence type="ECO:0000256" key="9">
    <source>
        <dbReference type="ARBA" id="ARBA00023163"/>
    </source>
</evidence>
<dbReference type="EMBL" id="CAIIXF020000011">
    <property type="protein sequence ID" value="CAH1800096.1"/>
    <property type="molecule type" value="Genomic_DNA"/>
</dbReference>
<reference evidence="14" key="1">
    <citation type="submission" date="2022-03" db="EMBL/GenBank/DDBJ databases">
        <authorList>
            <person name="Martin C."/>
        </authorList>
    </citation>
    <scope>NUCLEOTIDE SEQUENCE</scope>
</reference>
<dbReference type="PANTHER" id="PTHR24388">
    <property type="entry name" value="ZINC FINGER PROTEIN"/>
    <property type="match status" value="1"/>
</dbReference>
<dbReference type="OrthoDB" id="8823111at2759"/>
<dbReference type="Pfam" id="PF00096">
    <property type="entry name" value="zf-C2H2"/>
    <property type="match status" value="1"/>
</dbReference>
<keyword evidence="15" id="KW-1185">Reference proteome</keyword>
<keyword evidence="7" id="KW-0805">Transcription regulation</keyword>
<gene>
    <name evidence="14" type="ORF">OFUS_LOCUS24027</name>
</gene>
<evidence type="ECO:0000256" key="8">
    <source>
        <dbReference type="ARBA" id="ARBA00023125"/>
    </source>
</evidence>
<dbReference type="AlphaFoldDB" id="A0A8S4Q1V8"/>
<feature type="region of interest" description="Disordered" evidence="12">
    <location>
        <begin position="149"/>
        <end position="180"/>
    </location>
</feature>
<dbReference type="SMART" id="SM00355">
    <property type="entry name" value="ZnF_C2H2"/>
    <property type="match status" value="2"/>
</dbReference>
<dbReference type="SUPFAM" id="SSF57667">
    <property type="entry name" value="beta-beta-alpha zinc fingers"/>
    <property type="match status" value="1"/>
</dbReference>
<proteinExistence type="inferred from homology"/>
<dbReference type="GO" id="GO:0000978">
    <property type="term" value="F:RNA polymerase II cis-regulatory region sequence-specific DNA binding"/>
    <property type="evidence" value="ECO:0007669"/>
    <property type="project" value="TreeGrafter"/>
</dbReference>
<dbReference type="PROSITE" id="PS00028">
    <property type="entry name" value="ZINC_FINGER_C2H2_1"/>
    <property type="match status" value="2"/>
</dbReference>
<feature type="domain" description="C2H2-type" evidence="13">
    <location>
        <begin position="92"/>
        <end position="119"/>
    </location>
</feature>
<evidence type="ECO:0000256" key="1">
    <source>
        <dbReference type="ARBA" id="ARBA00004123"/>
    </source>
</evidence>
<comment type="caution">
    <text evidence="14">The sequence shown here is derived from an EMBL/GenBank/DDBJ whole genome shotgun (WGS) entry which is preliminary data.</text>
</comment>
<organism evidence="14 15">
    <name type="scientific">Owenia fusiformis</name>
    <name type="common">Polychaete worm</name>
    <dbReference type="NCBI Taxonomy" id="6347"/>
    <lineage>
        <taxon>Eukaryota</taxon>
        <taxon>Metazoa</taxon>
        <taxon>Spiralia</taxon>
        <taxon>Lophotrochozoa</taxon>
        <taxon>Annelida</taxon>
        <taxon>Polychaeta</taxon>
        <taxon>Sedentaria</taxon>
        <taxon>Canalipalpata</taxon>
        <taxon>Sabellida</taxon>
        <taxon>Oweniida</taxon>
        <taxon>Oweniidae</taxon>
        <taxon>Owenia</taxon>
    </lineage>
</organism>